<feature type="transmembrane region" description="Helical" evidence="5">
    <location>
        <begin position="131"/>
        <end position="149"/>
    </location>
</feature>
<dbReference type="InterPro" id="IPR036259">
    <property type="entry name" value="MFS_trans_sf"/>
</dbReference>
<keyword evidence="2 5" id="KW-0812">Transmembrane</keyword>
<dbReference type="Pfam" id="PF07690">
    <property type="entry name" value="MFS_1"/>
    <property type="match status" value="2"/>
</dbReference>
<feature type="transmembrane region" description="Helical" evidence="5">
    <location>
        <begin position="72"/>
        <end position="92"/>
    </location>
</feature>
<sequence>MRSERLVPLIVACALFMEQLDSTVIATSLPAIAADLQEDPIALKLALTSYLLSLAVFIPASGWFADRFGSRTVFRAAIVVFTAGSLLCGLAQALPDFVAYRILQGMGGAMMVPVGRLVILRTVPKEELVSALAWLTIPALLGPVIGPPLGGFITTYFDWRYIFFLNLPIGLLGFVLVSRFIPDIREPNVPPFDIRGMILSGLGLAGLVFGFALLGQHAVDARFAFAIIGVGAVAMGFYVRHARRTIKPILDLALLKIPTFFAGVVGASLFRIGIGALPFLLPLLLQLGFGLSPFASGMITFASAVGAMTMKFTAAPILRAFGFRRVLVVNCVIASVFIAVGALFRPDMPYLVLIGALVLGGFFRSLQFTSTNALSYADVSSEQMSRATSFASVAQQVSISTGVAVAALVLDGMRGWRGDGTIALGDFSVAFLVVATIAVCSVFFFLRLPADAGAELARGRVKPAVPPETPGEFGSAA</sequence>
<evidence type="ECO:0000256" key="3">
    <source>
        <dbReference type="ARBA" id="ARBA00022989"/>
    </source>
</evidence>
<feature type="transmembrane region" description="Helical" evidence="5">
    <location>
        <begin position="161"/>
        <end position="182"/>
    </location>
</feature>
<keyword evidence="3 5" id="KW-1133">Transmembrane helix</keyword>
<dbReference type="Gene3D" id="1.20.1250.20">
    <property type="entry name" value="MFS general substrate transporter like domains"/>
    <property type="match status" value="1"/>
</dbReference>
<evidence type="ECO:0000313" key="7">
    <source>
        <dbReference type="EMBL" id="TCK31536.1"/>
    </source>
</evidence>
<dbReference type="RefSeq" id="WP_131834740.1">
    <property type="nucleotide sequence ID" value="NZ_SMFY01000001.1"/>
</dbReference>
<evidence type="ECO:0000259" key="6">
    <source>
        <dbReference type="PROSITE" id="PS50850"/>
    </source>
</evidence>
<keyword evidence="8" id="KW-1185">Reference proteome</keyword>
<feature type="domain" description="Major facilitator superfamily (MFS) profile" evidence="6">
    <location>
        <begin position="7"/>
        <end position="453"/>
    </location>
</feature>
<dbReference type="PRINTS" id="PR01036">
    <property type="entry name" value="TCRTETB"/>
</dbReference>
<feature type="transmembrane region" description="Helical" evidence="5">
    <location>
        <begin position="194"/>
        <end position="215"/>
    </location>
</feature>
<organism evidence="7 8">
    <name type="scientific">Ancylobacter aquaticus</name>
    <dbReference type="NCBI Taxonomy" id="100"/>
    <lineage>
        <taxon>Bacteria</taxon>
        <taxon>Pseudomonadati</taxon>
        <taxon>Pseudomonadota</taxon>
        <taxon>Alphaproteobacteria</taxon>
        <taxon>Hyphomicrobiales</taxon>
        <taxon>Xanthobacteraceae</taxon>
        <taxon>Ancylobacter</taxon>
    </lineage>
</organism>
<name>A0A4V2PK86_ANCAQ</name>
<dbReference type="Gene3D" id="1.20.1720.10">
    <property type="entry name" value="Multidrug resistance protein D"/>
    <property type="match status" value="1"/>
</dbReference>
<feature type="transmembrane region" description="Helical" evidence="5">
    <location>
        <begin position="293"/>
        <end position="314"/>
    </location>
</feature>
<feature type="transmembrane region" description="Helical" evidence="5">
    <location>
        <begin position="387"/>
        <end position="410"/>
    </location>
</feature>
<feature type="transmembrane region" description="Helical" evidence="5">
    <location>
        <begin position="260"/>
        <end position="281"/>
    </location>
</feature>
<dbReference type="PROSITE" id="PS50850">
    <property type="entry name" value="MFS"/>
    <property type="match status" value="1"/>
</dbReference>
<keyword evidence="4 5" id="KW-0472">Membrane</keyword>
<dbReference type="InterPro" id="IPR011701">
    <property type="entry name" value="MFS"/>
</dbReference>
<evidence type="ECO:0000256" key="1">
    <source>
        <dbReference type="ARBA" id="ARBA00004141"/>
    </source>
</evidence>
<gene>
    <name evidence="7" type="ORF">EV667_1647</name>
</gene>
<dbReference type="PANTHER" id="PTHR23501">
    <property type="entry name" value="MAJOR FACILITATOR SUPERFAMILY"/>
    <property type="match status" value="1"/>
</dbReference>
<protein>
    <submittedName>
        <fullName evidence="7">EmrB/QacA subfamily drug resistance transporter</fullName>
    </submittedName>
</protein>
<dbReference type="SUPFAM" id="SSF103473">
    <property type="entry name" value="MFS general substrate transporter"/>
    <property type="match status" value="1"/>
</dbReference>
<dbReference type="GO" id="GO:0022857">
    <property type="term" value="F:transmembrane transporter activity"/>
    <property type="evidence" value="ECO:0007669"/>
    <property type="project" value="InterPro"/>
</dbReference>
<dbReference type="PANTHER" id="PTHR23501:SF1">
    <property type="entry name" value="TRANSPORT PROTEIN HSRA-RELATED"/>
    <property type="match status" value="1"/>
</dbReference>
<evidence type="ECO:0000256" key="5">
    <source>
        <dbReference type="SAM" id="Phobius"/>
    </source>
</evidence>
<evidence type="ECO:0000256" key="2">
    <source>
        <dbReference type="ARBA" id="ARBA00022692"/>
    </source>
</evidence>
<comment type="caution">
    <text evidence="7">The sequence shown here is derived from an EMBL/GenBank/DDBJ whole genome shotgun (WGS) entry which is preliminary data.</text>
</comment>
<feature type="transmembrane region" description="Helical" evidence="5">
    <location>
        <begin position="221"/>
        <end position="239"/>
    </location>
</feature>
<reference evidence="7 8" key="1">
    <citation type="submission" date="2019-03" db="EMBL/GenBank/DDBJ databases">
        <title>Genomic Encyclopedia of Type Strains, Phase IV (KMG-IV): sequencing the most valuable type-strain genomes for metagenomic binning, comparative biology and taxonomic classification.</title>
        <authorList>
            <person name="Goeker M."/>
        </authorList>
    </citation>
    <scope>NUCLEOTIDE SEQUENCE [LARGE SCALE GENOMIC DNA]</scope>
    <source>
        <strain evidence="7 8">DSM 101</strain>
    </source>
</reference>
<dbReference type="OrthoDB" id="9812221at2"/>
<feature type="transmembrane region" description="Helical" evidence="5">
    <location>
        <begin position="326"/>
        <end position="344"/>
    </location>
</feature>
<feature type="transmembrane region" description="Helical" evidence="5">
    <location>
        <begin position="422"/>
        <end position="446"/>
    </location>
</feature>
<accession>A0A4V2PK86</accession>
<dbReference type="GO" id="GO:0005886">
    <property type="term" value="C:plasma membrane"/>
    <property type="evidence" value="ECO:0007669"/>
    <property type="project" value="TreeGrafter"/>
</dbReference>
<feature type="transmembrane region" description="Helical" evidence="5">
    <location>
        <begin position="98"/>
        <end position="119"/>
    </location>
</feature>
<feature type="transmembrane region" description="Helical" evidence="5">
    <location>
        <begin position="350"/>
        <end position="366"/>
    </location>
</feature>
<evidence type="ECO:0000256" key="4">
    <source>
        <dbReference type="ARBA" id="ARBA00023136"/>
    </source>
</evidence>
<evidence type="ECO:0000313" key="8">
    <source>
        <dbReference type="Proteomes" id="UP000295030"/>
    </source>
</evidence>
<comment type="subcellular location">
    <subcellularLocation>
        <location evidence="1">Membrane</location>
        <topology evidence="1">Multi-pass membrane protein</topology>
    </subcellularLocation>
</comment>
<feature type="transmembrane region" description="Helical" evidence="5">
    <location>
        <begin position="42"/>
        <end position="65"/>
    </location>
</feature>
<proteinExistence type="predicted"/>
<dbReference type="EMBL" id="SMFY01000001">
    <property type="protein sequence ID" value="TCK31536.1"/>
    <property type="molecule type" value="Genomic_DNA"/>
</dbReference>
<dbReference type="AlphaFoldDB" id="A0A4V2PK86"/>
<dbReference type="InterPro" id="IPR020846">
    <property type="entry name" value="MFS_dom"/>
</dbReference>
<dbReference type="Proteomes" id="UP000295030">
    <property type="component" value="Unassembled WGS sequence"/>
</dbReference>